<dbReference type="STRING" id="48709.A0A1D2MRV8"/>
<dbReference type="Proteomes" id="UP000094527">
    <property type="component" value="Unassembled WGS sequence"/>
</dbReference>
<name>A0A1D2MRV8_ORCCI</name>
<reference evidence="1 2" key="1">
    <citation type="journal article" date="2016" name="Genome Biol. Evol.">
        <title>Gene Family Evolution Reflects Adaptation to Soil Environmental Stressors in the Genome of the Collembolan Orchesella cincta.</title>
        <authorList>
            <person name="Faddeeva-Vakhrusheva A."/>
            <person name="Derks M.F."/>
            <person name="Anvar S.Y."/>
            <person name="Agamennone V."/>
            <person name="Suring W."/>
            <person name="Smit S."/>
            <person name="van Straalen N.M."/>
            <person name="Roelofs D."/>
        </authorList>
    </citation>
    <scope>NUCLEOTIDE SEQUENCE [LARGE SCALE GENOMIC DNA]</scope>
    <source>
        <tissue evidence="1">Mixed pool</tissue>
    </source>
</reference>
<keyword evidence="1" id="KW-0378">Hydrolase</keyword>
<organism evidence="1 2">
    <name type="scientific">Orchesella cincta</name>
    <name type="common">Springtail</name>
    <name type="synonym">Podura cincta</name>
    <dbReference type="NCBI Taxonomy" id="48709"/>
    <lineage>
        <taxon>Eukaryota</taxon>
        <taxon>Metazoa</taxon>
        <taxon>Ecdysozoa</taxon>
        <taxon>Arthropoda</taxon>
        <taxon>Hexapoda</taxon>
        <taxon>Collembola</taxon>
        <taxon>Entomobryomorpha</taxon>
        <taxon>Entomobryoidea</taxon>
        <taxon>Orchesellidae</taxon>
        <taxon>Orchesellinae</taxon>
        <taxon>Orchesella</taxon>
    </lineage>
</organism>
<dbReference type="EMBL" id="LJIJ01000622">
    <property type="protein sequence ID" value="ODM95773.1"/>
    <property type="molecule type" value="Genomic_DNA"/>
</dbReference>
<dbReference type="Gene3D" id="3.40.50.1000">
    <property type="entry name" value="HAD superfamily/HAD-like"/>
    <property type="match status" value="2"/>
</dbReference>
<accession>A0A1D2MRV8</accession>
<dbReference type="PANTHER" id="PTHR19288:SF46">
    <property type="entry name" value="HALOACID DEHALOGENASE-LIKE HYDROLASE DOMAIN-CONTAINING PROTEIN 2"/>
    <property type="match status" value="1"/>
</dbReference>
<dbReference type="PANTHER" id="PTHR19288">
    <property type="entry name" value="4-NITROPHENYLPHOSPHATASE-RELATED"/>
    <property type="match status" value="1"/>
</dbReference>
<evidence type="ECO:0000313" key="2">
    <source>
        <dbReference type="Proteomes" id="UP000094527"/>
    </source>
</evidence>
<dbReference type="InterPro" id="IPR023214">
    <property type="entry name" value="HAD_sf"/>
</dbReference>
<dbReference type="Pfam" id="PF13242">
    <property type="entry name" value="Hydrolase_like"/>
    <property type="match status" value="1"/>
</dbReference>
<protein>
    <submittedName>
        <fullName evidence="1">Haloacid dehalogenase-like hydrolase domain-containing protein 2</fullName>
    </submittedName>
</protein>
<dbReference type="GO" id="GO:0005737">
    <property type="term" value="C:cytoplasm"/>
    <property type="evidence" value="ECO:0007669"/>
    <property type="project" value="TreeGrafter"/>
</dbReference>
<dbReference type="Pfam" id="PF13344">
    <property type="entry name" value="Hydrolase_6"/>
    <property type="match status" value="1"/>
</dbReference>
<dbReference type="GO" id="GO:0016791">
    <property type="term" value="F:phosphatase activity"/>
    <property type="evidence" value="ECO:0007669"/>
    <property type="project" value="TreeGrafter"/>
</dbReference>
<dbReference type="OrthoDB" id="426235at2759"/>
<comment type="caution">
    <text evidence="1">The sequence shown here is derived from an EMBL/GenBank/DDBJ whole genome shotgun (WGS) entry which is preliminary data.</text>
</comment>
<dbReference type="InterPro" id="IPR036412">
    <property type="entry name" value="HAD-like_sf"/>
</dbReference>
<dbReference type="AlphaFoldDB" id="A0A1D2MRV8"/>
<dbReference type="InterPro" id="IPR006357">
    <property type="entry name" value="HAD-SF_hydro_IIA"/>
</dbReference>
<dbReference type="SUPFAM" id="SSF56784">
    <property type="entry name" value="HAD-like"/>
    <property type="match status" value="1"/>
</dbReference>
<sequence length="374" mass="41794">MQSSSYSNKKGLVVRRPDGIRGVNEYLNNITVNEWGRSSIDRFLINLSGTTHDGNKLLEGSARAYAKLKMRNKKFRYLNGSSSESSSTTLKHLASIGFGILKQELYTAVTSTRDYLQAKNLRPHLVVTDDALQDFAGINTMHPNVVVIGYAPEKFNYETFAVCFQKIITMPGKHAKLIAIDMGRLRDTTQRWCFENDQYESVAAKNVLKTDQQCQKYEQDVYRAGADPDVGTGPFVKGLAHACLEDDITVVGKPSNEYYWNAMFSLGEEYPINCVVIGDDVDNDVIAAINAGMHGCLVKTGKYRLGDENKLFTTGFPPVTLPVKDRCLVVDSVEEAIDKLTQAYYTVDSSKGEKGLPLKVEVWGREFEFYRVGN</sequence>
<proteinExistence type="predicted"/>
<keyword evidence="2" id="KW-1185">Reference proteome</keyword>
<gene>
    <name evidence="1" type="ORF">Ocin01_10908</name>
</gene>
<evidence type="ECO:0000313" key="1">
    <source>
        <dbReference type="EMBL" id="ODM95773.1"/>
    </source>
</evidence>